<protein>
    <recommendedName>
        <fullName evidence="10">RNA polymerase subunit sigma-24</fullName>
    </recommendedName>
</protein>
<evidence type="ECO:0008006" key="10">
    <source>
        <dbReference type="Google" id="ProtNLM"/>
    </source>
</evidence>
<dbReference type="InterPro" id="IPR036388">
    <property type="entry name" value="WH-like_DNA-bd_sf"/>
</dbReference>
<evidence type="ECO:0000256" key="2">
    <source>
        <dbReference type="ARBA" id="ARBA00023015"/>
    </source>
</evidence>
<evidence type="ECO:0000259" key="6">
    <source>
        <dbReference type="Pfam" id="PF04542"/>
    </source>
</evidence>
<dbReference type="InterPro" id="IPR014284">
    <property type="entry name" value="RNA_pol_sigma-70_dom"/>
</dbReference>
<dbReference type="InterPro" id="IPR039425">
    <property type="entry name" value="RNA_pol_sigma-70-like"/>
</dbReference>
<dbReference type="GO" id="GO:0006352">
    <property type="term" value="P:DNA-templated transcription initiation"/>
    <property type="evidence" value="ECO:0007669"/>
    <property type="project" value="InterPro"/>
</dbReference>
<name>A0A2M7H514_9BACT</name>
<dbReference type="InterPro" id="IPR013325">
    <property type="entry name" value="RNA_pol_sigma_r2"/>
</dbReference>
<dbReference type="Gene3D" id="1.10.1740.10">
    <property type="match status" value="1"/>
</dbReference>
<dbReference type="PANTHER" id="PTHR43133">
    <property type="entry name" value="RNA POLYMERASE ECF-TYPE SIGMA FACTO"/>
    <property type="match status" value="1"/>
</dbReference>
<dbReference type="InterPro" id="IPR007627">
    <property type="entry name" value="RNA_pol_sigma70_r2"/>
</dbReference>
<evidence type="ECO:0000256" key="5">
    <source>
        <dbReference type="ARBA" id="ARBA00023163"/>
    </source>
</evidence>
<organism evidence="8 9">
    <name type="scientific">Candidatus Kerfeldbacteria bacterium CG15_BIG_FIL_POST_REV_8_21_14_020_45_12</name>
    <dbReference type="NCBI Taxonomy" id="2014247"/>
    <lineage>
        <taxon>Bacteria</taxon>
        <taxon>Candidatus Kerfeldiibacteriota</taxon>
    </lineage>
</organism>
<gene>
    <name evidence="8" type="ORF">COW24_00855</name>
</gene>
<dbReference type="Gene3D" id="1.10.10.10">
    <property type="entry name" value="Winged helix-like DNA-binding domain superfamily/Winged helix DNA-binding domain"/>
    <property type="match status" value="1"/>
</dbReference>
<feature type="domain" description="RNA polymerase sigma factor 70 region 4 type 2" evidence="7">
    <location>
        <begin position="118"/>
        <end position="165"/>
    </location>
</feature>
<evidence type="ECO:0000313" key="9">
    <source>
        <dbReference type="Proteomes" id="UP000230292"/>
    </source>
</evidence>
<evidence type="ECO:0000313" key="8">
    <source>
        <dbReference type="EMBL" id="PIW37314.1"/>
    </source>
</evidence>
<dbReference type="PANTHER" id="PTHR43133:SF8">
    <property type="entry name" value="RNA POLYMERASE SIGMA FACTOR HI_1459-RELATED"/>
    <property type="match status" value="1"/>
</dbReference>
<keyword evidence="2" id="KW-0805">Transcription regulation</keyword>
<dbReference type="Pfam" id="PF04542">
    <property type="entry name" value="Sigma70_r2"/>
    <property type="match status" value="1"/>
</dbReference>
<evidence type="ECO:0000256" key="4">
    <source>
        <dbReference type="ARBA" id="ARBA00023125"/>
    </source>
</evidence>
<dbReference type="NCBIfam" id="TIGR02937">
    <property type="entry name" value="sigma70-ECF"/>
    <property type="match status" value="1"/>
</dbReference>
<dbReference type="SUPFAM" id="SSF88659">
    <property type="entry name" value="Sigma3 and sigma4 domains of RNA polymerase sigma factors"/>
    <property type="match status" value="1"/>
</dbReference>
<proteinExistence type="inferred from homology"/>
<feature type="domain" description="RNA polymerase sigma-70 region 2" evidence="6">
    <location>
        <begin position="23"/>
        <end position="90"/>
    </location>
</feature>
<dbReference type="GO" id="GO:0016987">
    <property type="term" value="F:sigma factor activity"/>
    <property type="evidence" value="ECO:0007669"/>
    <property type="project" value="UniProtKB-KW"/>
</dbReference>
<sequence length="176" mass="20452">MYSEAKAELIQAAKQSEEAFIELYQLYVQRVFRFALSRTRNQQLAEDITSETFLTLLNKLHTYTPTGAAFSSWLFQIALNHIRTHWRKEKSPPLDIDSLADLIPSASGNHKDWLDLFLALDHLLEDDRNILLMKYVDDLPNQKIAEILKISPNSCTVRIHRAKERAQTYLQTYDQS</sequence>
<comment type="caution">
    <text evidence="8">The sequence shown here is derived from an EMBL/GenBank/DDBJ whole genome shotgun (WGS) entry which is preliminary data.</text>
</comment>
<dbReference type="Proteomes" id="UP000230292">
    <property type="component" value="Unassembled WGS sequence"/>
</dbReference>
<dbReference type="InterPro" id="IPR013249">
    <property type="entry name" value="RNA_pol_sigma70_r4_t2"/>
</dbReference>
<keyword evidence="5" id="KW-0804">Transcription</keyword>
<dbReference type="AlphaFoldDB" id="A0A2M7H514"/>
<comment type="similarity">
    <text evidence="1">Belongs to the sigma-70 factor family. ECF subfamily.</text>
</comment>
<reference evidence="8 9" key="1">
    <citation type="submission" date="2017-09" db="EMBL/GenBank/DDBJ databases">
        <title>Depth-based differentiation of microbial function through sediment-hosted aquifers and enrichment of novel symbionts in the deep terrestrial subsurface.</title>
        <authorList>
            <person name="Probst A.J."/>
            <person name="Ladd B."/>
            <person name="Jarett J.K."/>
            <person name="Geller-Mcgrath D.E."/>
            <person name="Sieber C.M."/>
            <person name="Emerson J.B."/>
            <person name="Anantharaman K."/>
            <person name="Thomas B.C."/>
            <person name="Malmstrom R."/>
            <person name="Stieglmeier M."/>
            <person name="Klingl A."/>
            <person name="Woyke T."/>
            <person name="Ryan C.M."/>
            <person name="Banfield J.F."/>
        </authorList>
    </citation>
    <scope>NUCLEOTIDE SEQUENCE [LARGE SCALE GENOMIC DNA]</scope>
    <source>
        <strain evidence="8">CG15_BIG_FIL_POST_REV_8_21_14_020_45_12</strain>
    </source>
</reference>
<dbReference type="EMBL" id="PFGC01000011">
    <property type="protein sequence ID" value="PIW37314.1"/>
    <property type="molecule type" value="Genomic_DNA"/>
</dbReference>
<dbReference type="GO" id="GO:0003677">
    <property type="term" value="F:DNA binding"/>
    <property type="evidence" value="ECO:0007669"/>
    <property type="project" value="UniProtKB-KW"/>
</dbReference>
<evidence type="ECO:0000256" key="3">
    <source>
        <dbReference type="ARBA" id="ARBA00023082"/>
    </source>
</evidence>
<evidence type="ECO:0000256" key="1">
    <source>
        <dbReference type="ARBA" id="ARBA00010641"/>
    </source>
</evidence>
<dbReference type="SUPFAM" id="SSF88946">
    <property type="entry name" value="Sigma2 domain of RNA polymerase sigma factors"/>
    <property type="match status" value="1"/>
</dbReference>
<dbReference type="Pfam" id="PF08281">
    <property type="entry name" value="Sigma70_r4_2"/>
    <property type="match status" value="1"/>
</dbReference>
<evidence type="ECO:0000259" key="7">
    <source>
        <dbReference type="Pfam" id="PF08281"/>
    </source>
</evidence>
<keyword evidence="4" id="KW-0238">DNA-binding</keyword>
<dbReference type="InterPro" id="IPR013324">
    <property type="entry name" value="RNA_pol_sigma_r3/r4-like"/>
</dbReference>
<keyword evidence="3" id="KW-0731">Sigma factor</keyword>
<accession>A0A2M7H514</accession>